<sequence length="285" mass="31127">MPSLLERSSGRERLRIVCALGFWVATYLLFLTWNQLQDEYPLVVLQGRRLFSTLLGGLLFFGFTRLADRVAGRSLRDRTLILGTAAFGCCAAMIIGRALIDMVLASISDEPVTAFERHVRFTMIWAGYFTGGALAFLSFAPAIAARVRDNAEEPAGPPPANANDTDWPDALWVSRGRETVRVPVDSIEWIEAEGDYVRLHARAGGGLLRATLSGLETKLDPAVFARVHRSAICRRSAIVAMLRKPSGAIAVRIDTGAEVPVGRSYRDAVAELLGPTRETQARVSA</sequence>
<organism evidence="3 4">
    <name type="scientific">Sphingomonas changbaiensis NBRC 104936</name>
    <dbReference type="NCBI Taxonomy" id="1219043"/>
    <lineage>
        <taxon>Bacteria</taxon>
        <taxon>Pseudomonadati</taxon>
        <taxon>Pseudomonadota</taxon>
        <taxon>Alphaproteobacteria</taxon>
        <taxon>Sphingomonadales</taxon>
        <taxon>Sphingomonadaceae</taxon>
        <taxon>Sphingomonas</taxon>
    </lineage>
</organism>
<keyword evidence="4" id="KW-1185">Reference proteome</keyword>
<dbReference type="PANTHER" id="PTHR37299:SF1">
    <property type="entry name" value="STAGE 0 SPORULATION PROTEIN A HOMOLOG"/>
    <property type="match status" value="1"/>
</dbReference>
<keyword evidence="1" id="KW-0472">Membrane</keyword>
<keyword evidence="1" id="KW-1133">Transmembrane helix</keyword>
<dbReference type="GO" id="GO:0003677">
    <property type="term" value="F:DNA binding"/>
    <property type="evidence" value="ECO:0007669"/>
    <property type="project" value="InterPro"/>
</dbReference>
<dbReference type="InterPro" id="IPR046947">
    <property type="entry name" value="LytR-like"/>
</dbReference>
<feature type="transmembrane region" description="Helical" evidence="1">
    <location>
        <begin position="50"/>
        <end position="67"/>
    </location>
</feature>
<dbReference type="Gene3D" id="2.40.50.1020">
    <property type="entry name" value="LytTr DNA-binding domain"/>
    <property type="match status" value="1"/>
</dbReference>
<evidence type="ECO:0000313" key="3">
    <source>
        <dbReference type="EMBL" id="GAO40854.1"/>
    </source>
</evidence>
<dbReference type="RefSeq" id="WP_052733970.1">
    <property type="nucleotide sequence ID" value="NZ_BBWU01000052.1"/>
</dbReference>
<accession>A0A0E9MTE6</accession>
<dbReference type="Proteomes" id="UP000033202">
    <property type="component" value="Unassembled WGS sequence"/>
</dbReference>
<dbReference type="PROSITE" id="PS50930">
    <property type="entry name" value="HTH_LYTTR"/>
    <property type="match status" value="1"/>
</dbReference>
<feature type="transmembrane region" description="Helical" evidence="1">
    <location>
        <begin position="12"/>
        <end position="30"/>
    </location>
</feature>
<name>A0A0E9MTE6_9SPHN</name>
<evidence type="ECO:0000313" key="4">
    <source>
        <dbReference type="Proteomes" id="UP000033202"/>
    </source>
</evidence>
<feature type="transmembrane region" description="Helical" evidence="1">
    <location>
        <begin position="120"/>
        <end position="140"/>
    </location>
</feature>
<protein>
    <recommendedName>
        <fullName evidence="2">HTH LytTR-type domain-containing protein</fullName>
    </recommendedName>
</protein>
<evidence type="ECO:0000259" key="2">
    <source>
        <dbReference type="PROSITE" id="PS50930"/>
    </source>
</evidence>
<evidence type="ECO:0000256" key="1">
    <source>
        <dbReference type="SAM" id="Phobius"/>
    </source>
</evidence>
<dbReference type="Pfam" id="PF04397">
    <property type="entry name" value="LytTR"/>
    <property type="match status" value="1"/>
</dbReference>
<dbReference type="EMBL" id="BBWU01000052">
    <property type="protein sequence ID" value="GAO40854.1"/>
    <property type="molecule type" value="Genomic_DNA"/>
</dbReference>
<dbReference type="PANTHER" id="PTHR37299">
    <property type="entry name" value="TRANSCRIPTIONAL REGULATOR-RELATED"/>
    <property type="match status" value="1"/>
</dbReference>
<dbReference type="OrthoDB" id="7028951at2"/>
<gene>
    <name evidence="3" type="ORF">SCH01S_52_00370</name>
</gene>
<feature type="domain" description="HTH LytTR-type" evidence="2">
    <location>
        <begin position="171"/>
        <end position="275"/>
    </location>
</feature>
<dbReference type="STRING" id="1219043.SCH01S_52_00370"/>
<feature type="transmembrane region" description="Helical" evidence="1">
    <location>
        <begin position="79"/>
        <end position="100"/>
    </location>
</feature>
<dbReference type="SMART" id="SM00850">
    <property type="entry name" value="LytTR"/>
    <property type="match status" value="1"/>
</dbReference>
<dbReference type="AlphaFoldDB" id="A0A0E9MTE6"/>
<comment type="caution">
    <text evidence="3">The sequence shown here is derived from an EMBL/GenBank/DDBJ whole genome shotgun (WGS) entry which is preliminary data.</text>
</comment>
<keyword evidence="1" id="KW-0812">Transmembrane</keyword>
<dbReference type="InterPro" id="IPR007492">
    <property type="entry name" value="LytTR_DNA-bd_dom"/>
</dbReference>
<dbReference type="GO" id="GO:0000156">
    <property type="term" value="F:phosphorelay response regulator activity"/>
    <property type="evidence" value="ECO:0007669"/>
    <property type="project" value="InterPro"/>
</dbReference>
<proteinExistence type="predicted"/>
<reference evidence="3 4" key="1">
    <citation type="submission" date="2015-04" db="EMBL/GenBank/DDBJ databases">
        <title>Whole genome shotgun sequence of Sphingomonas changbaiensis NBRC 104936.</title>
        <authorList>
            <person name="Katano-Makiyama Y."/>
            <person name="Hosoyama A."/>
            <person name="Hashimoto M."/>
            <person name="Noguchi M."/>
            <person name="Tsuchikane K."/>
            <person name="Ohji S."/>
            <person name="Yamazoe A."/>
            <person name="Ichikawa N."/>
            <person name="Kimura A."/>
            <person name="Fujita N."/>
        </authorList>
    </citation>
    <scope>NUCLEOTIDE SEQUENCE [LARGE SCALE GENOMIC DNA]</scope>
    <source>
        <strain evidence="3 4">NBRC 104936</strain>
    </source>
</reference>